<evidence type="ECO:0000313" key="2">
    <source>
        <dbReference type="Proteomes" id="UP000314294"/>
    </source>
</evidence>
<evidence type="ECO:0000313" key="1">
    <source>
        <dbReference type="EMBL" id="TNN59576.1"/>
    </source>
</evidence>
<gene>
    <name evidence="1" type="ORF">EYF80_030226</name>
</gene>
<dbReference type="EMBL" id="SRLO01000353">
    <property type="protein sequence ID" value="TNN59576.1"/>
    <property type="molecule type" value="Genomic_DNA"/>
</dbReference>
<dbReference type="Proteomes" id="UP000314294">
    <property type="component" value="Unassembled WGS sequence"/>
</dbReference>
<name>A0A4Z2H1D6_9TELE</name>
<protein>
    <submittedName>
        <fullName evidence="1">Uncharacterized protein</fullName>
    </submittedName>
</protein>
<organism evidence="1 2">
    <name type="scientific">Liparis tanakae</name>
    <name type="common">Tanaka's snailfish</name>
    <dbReference type="NCBI Taxonomy" id="230148"/>
    <lineage>
        <taxon>Eukaryota</taxon>
        <taxon>Metazoa</taxon>
        <taxon>Chordata</taxon>
        <taxon>Craniata</taxon>
        <taxon>Vertebrata</taxon>
        <taxon>Euteleostomi</taxon>
        <taxon>Actinopterygii</taxon>
        <taxon>Neopterygii</taxon>
        <taxon>Teleostei</taxon>
        <taxon>Neoteleostei</taxon>
        <taxon>Acanthomorphata</taxon>
        <taxon>Eupercaria</taxon>
        <taxon>Perciformes</taxon>
        <taxon>Cottioidei</taxon>
        <taxon>Cottales</taxon>
        <taxon>Liparidae</taxon>
        <taxon>Liparis</taxon>
    </lineage>
</organism>
<sequence length="73" mass="8145">MQKASLRPVDMVMVRRYRERAPRGPVGIVPRSEMCRCSETPEGVSVPLQPKLTMSICLGVSRVPPPEKVKRGL</sequence>
<dbReference type="AlphaFoldDB" id="A0A4Z2H1D6"/>
<accession>A0A4Z2H1D6</accession>
<comment type="caution">
    <text evidence="1">The sequence shown here is derived from an EMBL/GenBank/DDBJ whole genome shotgun (WGS) entry which is preliminary data.</text>
</comment>
<proteinExistence type="predicted"/>
<reference evidence="1 2" key="1">
    <citation type="submission" date="2019-03" db="EMBL/GenBank/DDBJ databases">
        <title>First draft genome of Liparis tanakae, snailfish: a comprehensive survey of snailfish specific genes.</title>
        <authorList>
            <person name="Kim W."/>
            <person name="Song I."/>
            <person name="Jeong J.-H."/>
            <person name="Kim D."/>
            <person name="Kim S."/>
            <person name="Ryu S."/>
            <person name="Song J.Y."/>
            <person name="Lee S.K."/>
        </authorList>
    </citation>
    <scope>NUCLEOTIDE SEQUENCE [LARGE SCALE GENOMIC DNA]</scope>
    <source>
        <tissue evidence="1">Muscle</tissue>
    </source>
</reference>
<keyword evidence="2" id="KW-1185">Reference proteome</keyword>